<feature type="domain" description="UmuC" evidence="6">
    <location>
        <begin position="2"/>
        <end position="186"/>
    </location>
</feature>
<gene>
    <name evidence="7" type="ORF">EE52_0206720</name>
</gene>
<dbReference type="GO" id="GO:0009432">
    <property type="term" value="P:SOS response"/>
    <property type="evidence" value="ECO:0007669"/>
    <property type="project" value="UniProtKB-KW"/>
</dbReference>
<dbReference type="CDD" id="cd01700">
    <property type="entry name" value="PolY_Pol_V_umuC"/>
    <property type="match status" value="1"/>
</dbReference>
<dbReference type="Pfam" id="PF13438">
    <property type="entry name" value="DUF4113"/>
    <property type="match status" value="1"/>
</dbReference>
<organism evidence="7">
    <name type="scientific">Bacteroides fragilis</name>
    <dbReference type="NCBI Taxonomy" id="817"/>
    <lineage>
        <taxon>Bacteria</taxon>
        <taxon>Pseudomonadati</taxon>
        <taxon>Bacteroidota</taxon>
        <taxon>Bacteroidia</taxon>
        <taxon>Bacteroidales</taxon>
        <taxon>Bacteroidaceae</taxon>
        <taxon>Bacteroides</taxon>
    </lineage>
</organism>
<keyword evidence="2" id="KW-0227">DNA damage</keyword>
<reference evidence="7" key="2">
    <citation type="submission" date="2014-07" db="EMBL/GenBank/DDBJ databases">
        <title>Genetics and epidemiology of antimicrobial resistance in B. fragilis group.</title>
        <authorList>
            <person name="Sydenham T.V."/>
            <person name="Hasman H."/>
            <person name="Kemp M."/>
            <person name="Justesen U.S."/>
        </authorList>
    </citation>
    <scope>NUCLEOTIDE SEQUENCE [LARGE SCALE GENOMIC DNA]</scope>
    <source>
        <strain evidence="7">DCMOUH0018B</strain>
    </source>
</reference>
<evidence type="ECO:0000256" key="2">
    <source>
        <dbReference type="ARBA" id="ARBA00022763"/>
    </source>
</evidence>
<dbReference type="RefSeq" id="WP_044299994.1">
    <property type="nucleotide sequence ID" value="NZ_CAEUHN010000012.1"/>
</dbReference>
<evidence type="ECO:0000259" key="6">
    <source>
        <dbReference type="PROSITE" id="PS50173"/>
    </source>
</evidence>
<dbReference type="Pfam" id="PF11799">
    <property type="entry name" value="IMS_C"/>
    <property type="match status" value="1"/>
</dbReference>
<dbReference type="PANTHER" id="PTHR11076:SF34">
    <property type="entry name" value="PROTEIN UMUC"/>
    <property type="match status" value="1"/>
</dbReference>
<evidence type="ECO:0000256" key="4">
    <source>
        <dbReference type="ARBA" id="ARBA00023204"/>
    </source>
</evidence>
<dbReference type="GO" id="GO:0003684">
    <property type="term" value="F:damaged DNA binding"/>
    <property type="evidence" value="ECO:0007669"/>
    <property type="project" value="InterPro"/>
</dbReference>
<protein>
    <submittedName>
        <fullName evidence="7">SOS mutagenesis and repair protein UmuC</fullName>
    </submittedName>
</protein>
<proteinExistence type="inferred from homology"/>
<name>A0A0I9SB56_BACFG</name>
<sequence length="422" mass="47884">MVGLADCNNFYVSCERLFNPSLNDRPVVVLSNNDGCIIARSNEAKNHGIKMGQSLYESWGMIEKHNIAVYSSNYALYGDLSNRVMTLLGNFVEEYEIYSIDESFLSFNGFQNYNLYEYGEKIVRTVRRGTGIPISLGIAETKTLAKVANKFAKKYSAYRSVCIIDNNDKREKALRLFDVADVWGIGKKQAAKLERRGVRTAYDFICLPIGWVRKNLTVEGERTYRELLGEPCIEMELMPPSRKQICTSRSFGEMTSQYEDLAEAIANYASSCAHKLRQQKSVAVSLMVFIHTNHFRTDQPQYAKNIFIKLPVPSSDTREIIHYAQIGLKKIFLSGFRYKKAGVIITEIADQDCVQLNLFNACDTGKSNKLMEAIDRINNKYKYGVRLAAQGTDASAKWHLKQSHLSQCYTTNIGEILSINCR</sequence>
<dbReference type="GO" id="GO:0003887">
    <property type="term" value="F:DNA-directed DNA polymerase activity"/>
    <property type="evidence" value="ECO:0007669"/>
    <property type="project" value="TreeGrafter"/>
</dbReference>
<dbReference type="InterPro" id="IPR025188">
    <property type="entry name" value="DUF4113"/>
</dbReference>
<dbReference type="GO" id="GO:0005829">
    <property type="term" value="C:cytosol"/>
    <property type="evidence" value="ECO:0007669"/>
    <property type="project" value="TreeGrafter"/>
</dbReference>
<dbReference type="EMBL" id="JMZZ02000101">
    <property type="protein sequence ID" value="KFX75420.1"/>
    <property type="molecule type" value="Genomic_DNA"/>
</dbReference>
<keyword evidence="4" id="KW-0234">DNA repair</keyword>
<reference evidence="7" key="1">
    <citation type="book" date="2014" name="THE 24TH EUROPEAN CONGRESS OF CLINICAL MICROBIOLOGY AND INFECTIOUS DISEASES" publisher="ECCMID 2014" city="Barcelona, Spain">
        <title>Identification of resistance genes in three multidrug-resistant Bacteroides fragilis isolates by whole genome sequencing.</title>
        <editorList>
            <person name="Unknown"/>
            <person name="A."/>
        </editorList>
        <authorList>
            <person name="Sydenham T.V."/>
            <person name="Hasman H."/>
            <person name="Wang M."/>
            <person name="Soki J."/>
            <person name="Nagy E."/>
            <person name="Justesen U.S."/>
        </authorList>
    </citation>
    <scope>NUCLEOTIDE SEQUENCE</scope>
    <source>
        <strain evidence="7">DCMOUH0018B</strain>
    </source>
</reference>
<accession>A0A0I9SB56</accession>
<dbReference type="InterPro" id="IPR043128">
    <property type="entry name" value="Rev_trsase/Diguanyl_cyclase"/>
</dbReference>
<dbReference type="SUPFAM" id="SSF56672">
    <property type="entry name" value="DNA/RNA polymerases"/>
    <property type="match status" value="1"/>
</dbReference>
<evidence type="ECO:0000256" key="5">
    <source>
        <dbReference type="ARBA" id="ARBA00023236"/>
    </source>
</evidence>
<evidence type="ECO:0000313" key="7">
    <source>
        <dbReference type="EMBL" id="KFX75420.1"/>
    </source>
</evidence>
<dbReference type="PATRIC" id="fig|817.53.peg.1388"/>
<dbReference type="PROSITE" id="PS50173">
    <property type="entry name" value="UMUC"/>
    <property type="match status" value="1"/>
</dbReference>
<dbReference type="InterPro" id="IPR043502">
    <property type="entry name" value="DNA/RNA_pol_sf"/>
</dbReference>
<evidence type="ECO:0000256" key="3">
    <source>
        <dbReference type="ARBA" id="ARBA00023199"/>
    </source>
</evidence>
<dbReference type="InterPro" id="IPR050116">
    <property type="entry name" value="DNA_polymerase-Y"/>
</dbReference>
<dbReference type="Gene3D" id="3.30.70.270">
    <property type="match status" value="1"/>
</dbReference>
<keyword evidence="5" id="KW-0742">SOS response</keyword>
<dbReference type="AlphaFoldDB" id="A0A0I9SB56"/>
<dbReference type="Pfam" id="PF00817">
    <property type="entry name" value="IMS"/>
    <property type="match status" value="1"/>
</dbReference>
<dbReference type="GO" id="GO:0042276">
    <property type="term" value="P:error-prone translesion synthesis"/>
    <property type="evidence" value="ECO:0007669"/>
    <property type="project" value="TreeGrafter"/>
</dbReference>
<dbReference type="PANTHER" id="PTHR11076">
    <property type="entry name" value="DNA REPAIR POLYMERASE UMUC / TRANSFERASE FAMILY MEMBER"/>
    <property type="match status" value="1"/>
</dbReference>
<dbReference type="InterPro" id="IPR001126">
    <property type="entry name" value="UmuC"/>
</dbReference>
<comment type="caution">
    <text evidence="7">The sequence shown here is derived from an EMBL/GenBank/DDBJ whole genome shotgun (WGS) entry which is preliminary data.</text>
</comment>
<dbReference type="Gene3D" id="3.40.1170.60">
    <property type="match status" value="1"/>
</dbReference>
<comment type="similarity">
    <text evidence="1">Belongs to the DNA polymerase type-Y family.</text>
</comment>
<keyword evidence="3" id="KW-0741">SOS mutagenesis</keyword>
<evidence type="ECO:0000256" key="1">
    <source>
        <dbReference type="ARBA" id="ARBA00010945"/>
    </source>
</evidence>
<dbReference type="InterPro" id="IPR017961">
    <property type="entry name" value="DNA_pol_Y-fam_little_finger"/>
</dbReference>
<dbReference type="GO" id="GO:0006281">
    <property type="term" value="P:DNA repair"/>
    <property type="evidence" value="ECO:0007669"/>
    <property type="project" value="UniProtKB-KW"/>
</dbReference>